<dbReference type="InterPro" id="IPR039565">
    <property type="entry name" value="BamD-like"/>
</dbReference>
<dbReference type="STRING" id="716816.BST96_01090"/>
<keyword evidence="2 6" id="KW-0472">Membrane</keyword>
<dbReference type="Proteomes" id="UP000193450">
    <property type="component" value="Chromosome"/>
</dbReference>
<dbReference type="GO" id="GO:0043165">
    <property type="term" value="P:Gram-negative-bacterium-type cell outer membrane assembly"/>
    <property type="evidence" value="ECO:0007669"/>
    <property type="project" value="UniProtKB-UniRule"/>
</dbReference>
<dbReference type="NCBIfam" id="TIGR03302">
    <property type="entry name" value="OM_YfiO"/>
    <property type="match status" value="1"/>
</dbReference>
<keyword evidence="5 6" id="KW-0449">Lipoprotein</keyword>
<organism evidence="9 10">
    <name type="scientific">Oceanicoccus sagamiensis</name>
    <dbReference type="NCBI Taxonomy" id="716816"/>
    <lineage>
        <taxon>Bacteria</taxon>
        <taxon>Pseudomonadati</taxon>
        <taxon>Pseudomonadota</taxon>
        <taxon>Gammaproteobacteria</taxon>
        <taxon>Cellvibrionales</taxon>
        <taxon>Spongiibacteraceae</taxon>
        <taxon>Oceanicoccus</taxon>
    </lineage>
</organism>
<name>A0A1X9N6D9_9GAMM</name>
<evidence type="ECO:0000256" key="7">
    <source>
        <dbReference type="SAM" id="SignalP"/>
    </source>
</evidence>
<reference evidence="9 10" key="1">
    <citation type="submission" date="2016-11" db="EMBL/GenBank/DDBJ databases">
        <title>Trade-off between light-utilization and light-protection in marine flavobacteria.</title>
        <authorList>
            <person name="Kumagai Y."/>
        </authorList>
    </citation>
    <scope>NUCLEOTIDE SEQUENCE [LARGE SCALE GENOMIC DNA]</scope>
    <source>
        <strain evidence="9 10">NBRC 107125</strain>
    </source>
</reference>
<proteinExistence type="inferred from homology"/>
<comment type="subcellular location">
    <subcellularLocation>
        <location evidence="6">Cell outer membrane</location>
        <topology evidence="6">Lipid-anchor</topology>
    </subcellularLocation>
</comment>
<dbReference type="HAMAP" id="MF_00922">
    <property type="entry name" value="OM_assembly_BamD"/>
    <property type="match status" value="1"/>
</dbReference>
<evidence type="ECO:0000256" key="3">
    <source>
        <dbReference type="ARBA" id="ARBA00023139"/>
    </source>
</evidence>
<dbReference type="SUPFAM" id="SSF48452">
    <property type="entry name" value="TPR-like"/>
    <property type="match status" value="1"/>
</dbReference>
<dbReference type="PANTHER" id="PTHR37423">
    <property type="entry name" value="SOLUBLE LYTIC MUREIN TRANSGLYCOSYLASE-RELATED"/>
    <property type="match status" value="1"/>
</dbReference>
<dbReference type="Gene3D" id="1.25.40.10">
    <property type="entry name" value="Tetratricopeptide repeat domain"/>
    <property type="match status" value="1"/>
</dbReference>
<feature type="domain" description="Outer membrane lipoprotein BamD-like" evidence="8">
    <location>
        <begin position="35"/>
        <end position="238"/>
    </location>
</feature>
<keyword evidence="1 6" id="KW-0732">Signal</keyword>
<dbReference type="GO" id="GO:0051205">
    <property type="term" value="P:protein insertion into membrane"/>
    <property type="evidence" value="ECO:0007669"/>
    <property type="project" value="UniProtKB-UniRule"/>
</dbReference>
<keyword evidence="3 6" id="KW-0564">Palmitate</keyword>
<dbReference type="AlphaFoldDB" id="A0A1X9N6D9"/>
<dbReference type="Pfam" id="PF13525">
    <property type="entry name" value="YfiO"/>
    <property type="match status" value="1"/>
</dbReference>
<sequence length="298" mass="34242">MNMLVKSYFMLRLLLITLILGLAACSSDEEVPQNLTEKELYEQAQENLKDESFQLAVKNLQLLEARYPFGPYAEQAQLEIIYAHYRNFEPEAAIAAADRFIRLHPQHPNVDYAYYIKGLANYVEGEGFLDRFLPTDMTMRDPGAALQSFEDFRQLLYRYPDSSYAPDAKARMVYLRARLARYEINVANYYFKRGSYLAAANRGRYVIENFPQTPATADALAVMIQAYQLMDLNDLANDSLVVLKENFPDHPSIDDNGQFIDKFTVAANERSLINKVSFGLFDQSAPPKFDNRAEYLIR</sequence>
<dbReference type="PANTHER" id="PTHR37423:SF1">
    <property type="entry name" value="OUTER MEMBRANE PROTEIN ASSEMBLY FACTOR BAMD"/>
    <property type="match status" value="1"/>
</dbReference>
<gene>
    <name evidence="6" type="primary">bamD</name>
    <name evidence="9" type="ORF">BST96_01090</name>
</gene>
<evidence type="ECO:0000256" key="6">
    <source>
        <dbReference type="HAMAP-Rule" id="MF_00922"/>
    </source>
</evidence>
<keyword evidence="4 6" id="KW-0998">Cell outer membrane</keyword>
<evidence type="ECO:0000313" key="9">
    <source>
        <dbReference type="EMBL" id="ARN72821.1"/>
    </source>
</evidence>
<dbReference type="InterPro" id="IPR017689">
    <property type="entry name" value="BamD"/>
</dbReference>
<dbReference type="OrthoDB" id="9779191at2"/>
<evidence type="ECO:0000256" key="5">
    <source>
        <dbReference type="ARBA" id="ARBA00023288"/>
    </source>
</evidence>
<evidence type="ECO:0000256" key="1">
    <source>
        <dbReference type="ARBA" id="ARBA00022729"/>
    </source>
</evidence>
<dbReference type="InterPro" id="IPR011990">
    <property type="entry name" value="TPR-like_helical_dom_sf"/>
</dbReference>
<evidence type="ECO:0000259" key="8">
    <source>
        <dbReference type="Pfam" id="PF13525"/>
    </source>
</evidence>
<dbReference type="PROSITE" id="PS51257">
    <property type="entry name" value="PROKAR_LIPOPROTEIN"/>
    <property type="match status" value="1"/>
</dbReference>
<dbReference type="CDD" id="cd15830">
    <property type="entry name" value="BamD"/>
    <property type="match status" value="1"/>
</dbReference>
<dbReference type="EMBL" id="CP019343">
    <property type="protein sequence ID" value="ARN72821.1"/>
    <property type="molecule type" value="Genomic_DNA"/>
</dbReference>
<evidence type="ECO:0000256" key="2">
    <source>
        <dbReference type="ARBA" id="ARBA00023136"/>
    </source>
</evidence>
<evidence type="ECO:0000313" key="10">
    <source>
        <dbReference type="Proteomes" id="UP000193450"/>
    </source>
</evidence>
<feature type="chain" id="PRO_5013416953" description="Outer membrane protein assembly factor BamD" evidence="7">
    <location>
        <begin position="27"/>
        <end position="298"/>
    </location>
</feature>
<comment type="subunit">
    <text evidence="6">Part of the Bam complex.</text>
</comment>
<dbReference type="KEGG" id="osg:BST96_01090"/>
<comment type="function">
    <text evidence="6">Part of the outer membrane protein assembly complex, which is involved in assembly and insertion of beta-barrel proteins into the outer membrane.</text>
</comment>
<evidence type="ECO:0000256" key="4">
    <source>
        <dbReference type="ARBA" id="ARBA00023237"/>
    </source>
</evidence>
<dbReference type="GO" id="GO:1990063">
    <property type="term" value="C:Bam protein complex"/>
    <property type="evidence" value="ECO:0007669"/>
    <property type="project" value="TreeGrafter"/>
</dbReference>
<keyword evidence="10" id="KW-1185">Reference proteome</keyword>
<accession>A0A1X9N6D9</accession>
<protein>
    <recommendedName>
        <fullName evidence="6">Outer membrane protein assembly factor BamD</fullName>
    </recommendedName>
</protein>
<comment type="similarity">
    <text evidence="6">Belongs to the BamD family.</text>
</comment>
<feature type="signal peptide" evidence="7">
    <location>
        <begin position="1"/>
        <end position="26"/>
    </location>
</feature>
<dbReference type="FunFam" id="1.25.40.10:FF:000419">
    <property type="entry name" value="Outer membrane protein assembly factor BamD"/>
    <property type="match status" value="1"/>
</dbReference>